<proteinExistence type="predicted"/>
<name>A0AB34IPM3_PRYPA</name>
<evidence type="ECO:0000313" key="3">
    <source>
        <dbReference type="Proteomes" id="UP001515480"/>
    </source>
</evidence>
<feature type="compositionally biased region" description="Low complexity" evidence="1">
    <location>
        <begin position="1"/>
        <end position="10"/>
    </location>
</feature>
<protein>
    <recommendedName>
        <fullName evidence="4">Exostosin GT47 domain-containing protein</fullName>
    </recommendedName>
</protein>
<accession>A0AB34IPM3</accession>
<gene>
    <name evidence="2" type="ORF">AB1Y20_011416</name>
</gene>
<dbReference type="Proteomes" id="UP001515480">
    <property type="component" value="Unassembled WGS sequence"/>
</dbReference>
<reference evidence="2 3" key="1">
    <citation type="journal article" date="2024" name="Science">
        <title>Giant polyketide synthase enzymes in the biosynthesis of giant marine polyether toxins.</title>
        <authorList>
            <person name="Fallon T.R."/>
            <person name="Shende V.V."/>
            <person name="Wierzbicki I.H."/>
            <person name="Pendleton A.L."/>
            <person name="Watervoot N.F."/>
            <person name="Auber R.P."/>
            <person name="Gonzalez D.J."/>
            <person name="Wisecaver J.H."/>
            <person name="Moore B.S."/>
        </authorList>
    </citation>
    <scope>NUCLEOTIDE SEQUENCE [LARGE SCALE GENOMIC DNA]</scope>
    <source>
        <strain evidence="2 3">12B1</strain>
    </source>
</reference>
<feature type="region of interest" description="Disordered" evidence="1">
    <location>
        <begin position="1"/>
        <end position="25"/>
    </location>
</feature>
<comment type="caution">
    <text evidence="2">The sequence shown here is derived from an EMBL/GenBank/DDBJ whole genome shotgun (WGS) entry which is preliminary data.</text>
</comment>
<feature type="compositionally biased region" description="Pro residues" evidence="1">
    <location>
        <begin position="11"/>
        <end position="23"/>
    </location>
</feature>
<evidence type="ECO:0000313" key="2">
    <source>
        <dbReference type="EMBL" id="KAL1503364.1"/>
    </source>
</evidence>
<dbReference type="EMBL" id="JBGBPQ010000022">
    <property type="protein sequence ID" value="KAL1503364.1"/>
    <property type="molecule type" value="Genomic_DNA"/>
</dbReference>
<keyword evidence="3" id="KW-1185">Reference proteome</keyword>
<organism evidence="2 3">
    <name type="scientific">Prymnesium parvum</name>
    <name type="common">Toxic golden alga</name>
    <dbReference type="NCBI Taxonomy" id="97485"/>
    <lineage>
        <taxon>Eukaryota</taxon>
        <taxon>Haptista</taxon>
        <taxon>Haptophyta</taxon>
        <taxon>Prymnesiophyceae</taxon>
        <taxon>Prymnesiales</taxon>
        <taxon>Prymnesiaceae</taxon>
        <taxon>Prymnesium</taxon>
    </lineage>
</organism>
<evidence type="ECO:0000256" key="1">
    <source>
        <dbReference type="SAM" id="MobiDB-lite"/>
    </source>
</evidence>
<evidence type="ECO:0008006" key="4">
    <source>
        <dbReference type="Google" id="ProtNLM"/>
    </source>
</evidence>
<sequence length="522" mass="57685">MAEAAAAARLAPPPPPPPPPAPAPELNTGLKFARACFAESRLHQRMAWRSLRPLPLAAQRAHRQQIWNVTAALRGLPVRSYRGYDGPWLENRWIDAFSSSPQHLFGGLIPVFAQWFDAYHAHKYAKGKAKGARPRPLRAALLELGGAMRLDAAYVTVSDYDHGLFHFLAPQYDGRLLLPFSQLLVLSSGGVGHVPLPLLKQPEPPLPRRASAAAPVLYFKGSLDGMRPARMAMAQELLHTAALSAAQRAQVRIESLSAPRANRSSAREGVRRHANLSDWREALRRAAFVLTPRGQARNSYFVWETVQMGLLPVYVWDDHEWLPYRGSARADFEQFGFSVRVGTFKARAAAIWAAAGSEAQLAARREKALALRASHFTFEGVLEQIGRLLAHGTSGERGSDLRCLRRAPLGGPQCRSWKDNFFQKGTTDCAPPWYPPEERGGGGGIETPWTEWDASLVHAGFTFKEYTQLIHRSPHCSTSLMLRGCAASLELNASERFPGFFAALIKAGRGDEILNASEDSWR</sequence>
<dbReference type="SUPFAM" id="SSF101447">
    <property type="entry name" value="Formin homology 2 domain (FH2 domain)"/>
    <property type="match status" value="1"/>
</dbReference>
<dbReference type="AlphaFoldDB" id="A0AB34IPM3"/>